<sequence length="191" mass="21538">MGPLSYLGQISIQQPYIERLKLAYELSNGNDDIQKYLTGSYVCYNAATFYILLQKPVLNYDDYDLLASASTAEWHTNIKRYKCKLWDGKSLIPESSLIQIELAGAKHATTKYLHVVAKSNLDTQNLTRGIKGYGLQLGDDWRGEFDLKEAAKVNTPHPEYSPNSPCFSFNLNEEQIKAGLKFIISVYSLGI</sequence>
<proteinExistence type="predicted"/>
<comment type="caution">
    <text evidence="1">The sequence shown here is derived from an EMBL/GenBank/DDBJ whole genome shotgun (WGS) entry which is preliminary data.</text>
</comment>
<organism evidence="1 2">
    <name type="scientific">Acinetobacter chengduensis</name>
    <dbReference type="NCBI Taxonomy" id="2420890"/>
    <lineage>
        <taxon>Bacteria</taxon>
        <taxon>Pseudomonadati</taxon>
        <taxon>Pseudomonadota</taxon>
        <taxon>Gammaproteobacteria</taxon>
        <taxon>Moraxellales</taxon>
        <taxon>Moraxellaceae</taxon>
        <taxon>Acinetobacter</taxon>
    </lineage>
</organism>
<evidence type="ECO:0000313" key="2">
    <source>
        <dbReference type="Proteomes" id="UP000280271"/>
    </source>
</evidence>
<keyword evidence="2" id="KW-1185">Reference proteome</keyword>
<dbReference type="Proteomes" id="UP000280271">
    <property type="component" value="Unassembled WGS sequence"/>
</dbReference>
<name>A0ABX9TWX1_9GAMM</name>
<protein>
    <submittedName>
        <fullName evidence="1">Uncharacterized protein</fullName>
    </submittedName>
</protein>
<dbReference type="RefSeq" id="WP_120375515.1">
    <property type="nucleotide sequence ID" value="NZ_RCHC01000007.1"/>
</dbReference>
<dbReference type="EMBL" id="RCHC01000007">
    <property type="protein sequence ID" value="RLL22039.1"/>
    <property type="molecule type" value="Genomic_DNA"/>
</dbReference>
<accession>A0ABX9TWX1</accession>
<evidence type="ECO:0000313" key="1">
    <source>
        <dbReference type="EMBL" id="RLL22039.1"/>
    </source>
</evidence>
<gene>
    <name evidence="1" type="ORF">D9K81_07755</name>
</gene>
<reference evidence="1 2" key="1">
    <citation type="submission" date="2018-09" db="EMBL/GenBank/DDBJ databases">
        <title>The draft genome of Acinetobacter sp. strains.</title>
        <authorList>
            <person name="Qin J."/>
            <person name="Feng Y."/>
            <person name="Zong Z."/>
        </authorList>
    </citation>
    <scope>NUCLEOTIDE SEQUENCE [LARGE SCALE GENOMIC DNA]</scope>
    <source>
        <strain evidence="1 2">WCHAc060005</strain>
    </source>
</reference>